<protein>
    <recommendedName>
        <fullName evidence="7">Dynein assembly factor 1, axonemal homolog</fullName>
    </recommendedName>
</protein>
<keyword evidence="1" id="KW-0433">Leucine-rich repeat</keyword>
<dbReference type="Proteomes" id="UP000015101">
    <property type="component" value="Unassembled WGS sequence"/>
</dbReference>
<dbReference type="EMBL" id="AMQM01008377">
    <property type="status" value="NOT_ANNOTATED_CDS"/>
    <property type="molecule type" value="Genomic_DNA"/>
</dbReference>
<evidence type="ECO:0000313" key="4">
    <source>
        <dbReference type="EMBL" id="ESN90168.1"/>
    </source>
</evidence>
<dbReference type="RefSeq" id="XP_009031745.1">
    <property type="nucleotide sequence ID" value="XM_009033497.1"/>
</dbReference>
<evidence type="ECO:0000256" key="2">
    <source>
        <dbReference type="ARBA" id="ARBA00022737"/>
    </source>
</evidence>
<dbReference type="EnsemblMetazoa" id="HelroT182769">
    <property type="protein sequence ID" value="HelroP182769"/>
    <property type="gene ID" value="HelroG182769"/>
</dbReference>
<dbReference type="GO" id="GO:0015630">
    <property type="term" value="C:microtubule cytoskeleton"/>
    <property type="evidence" value="ECO:0000318"/>
    <property type="project" value="GO_Central"/>
</dbReference>
<feature type="compositionally biased region" description="Basic and acidic residues" evidence="3">
    <location>
        <begin position="290"/>
        <end position="301"/>
    </location>
</feature>
<organism evidence="5 6">
    <name type="scientific">Helobdella robusta</name>
    <name type="common">Californian leech</name>
    <dbReference type="NCBI Taxonomy" id="6412"/>
    <lineage>
        <taxon>Eukaryota</taxon>
        <taxon>Metazoa</taxon>
        <taxon>Spiralia</taxon>
        <taxon>Lophotrochozoa</taxon>
        <taxon>Annelida</taxon>
        <taxon>Clitellata</taxon>
        <taxon>Hirudinea</taxon>
        <taxon>Rhynchobdellida</taxon>
        <taxon>Glossiphoniidae</taxon>
        <taxon>Helobdella</taxon>
    </lineage>
</organism>
<proteinExistence type="predicted"/>
<dbReference type="InParanoid" id="T1FIP7"/>
<dbReference type="InterPro" id="IPR001611">
    <property type="entry name" value="Leu-rich_rpt"/>
</dbReference>
<keyword evidence="6" id="KW-1185">Reference proteome</keyword>
<evidence type="ECO:0000256" key="1">
    <source>
        <dbReference type="ARBA" id="ARBA00022614"/>
    </source>
</evidence>
<reference evidence="5" key="3">
    <citation type="submission" date="2015-06" db="UniProtKB">
        <authorList>
            <consortium name="EnsemblMetazoa"/>
        </authorList>
    </citation>
    <scope>IDENTIFICATION</scope>
</reference>
<dbReference type="SUPFAM" id="SSF52058">
    <property type="entry name" value="L domain-like"/>
    <property type="match status" value="1"/>
</dbReference>
<dbReference type="PANTHER" id="PTHR46652">
    <property type="entry name" value="LEUCINE-RICH REPEAT AND IQ DOMAIN-CONTAINING PROTEIN 1-RELATED"/>
    <property type="match status" value="1"/>
</dbReference>
<dbReference type="STRING" id="6412.T1FIP7"/>
<dbReference type="InterPro" id="IPR032675">
    <property type="entry name" value="LRR_dom_sf"/>
</dbReference>
<dbReference type="HOGENOM" id="CLU_062444_0_0_1"/>
<name>T1FIP7_HELRO</name>
<reference evidence="6" key="1">
    <citation type="submission" date="2012-12" db="EMBL/GenBank/DDBJ databases">
        <authorList>
            <person name="Hellsten U."/>
            <person name="Grimwood J."/>
            <person name="Chapman J.A."/>
            <person name="Shapiro H."/>
            <person name="Aerts A."/>
            <person name="Otillar R.P."/>
            <person name="Terry A.Y."/>
            <person name="Boore J.L."/>
            <person name="Simakov O."/>
            <person name="Marletaz F."/>
            <person name="Cho S.-J."/>
            <person name="Edsinger-Gonzales E."/>
            <person name="Havlak P."/>
            <person name="Kuo D.-H."/>
            <person name="Larsson T."/>
            <person name="Lv J."/>
            <person name="Arendt D."/>
            <person name="Savage R."/>
            <person name="Osoegawa K."/>
            <person name="de Jong P."/>
            <person name="Lindberg D.R."/>
            <person name="Seaver E.C."/>
            <person name="Weisblat D.A."/>
            <person name="Putnam N.H."/>
            <person name="Grigoriev I.V."/>
            <person name="Rokhsar D.S."/>
        </authorList>
    </citation>
    <scope>NUCLEOTIDE SEQUENCE</scope>
</reference>
<evidence type="ECO:0008006" key="7">
    <source>
        <dbReference type="Google" id="ProtNLM"/>
    </source>
</evidence>
<dbReference type="GeneID" id="20208696"/>
<dbReference type="AlphaFoldDB" id="T1FIP7"/>
<evidence type="ECO:0000313" key="6">
    <source>
        <dbReference type="Proteomes" id="UP000015101"/>
    </source>
</evidence>
<dbReference type="CTD" id="20208696"/>
<dbReference type="KEGG" id="hro:HELRODRAFT_182769"/>
<accession>T1FIP7</accession>
<feature type="compositionally biased region" description="Polar residues" evidence="3">
    <location>
        <begin position="302"/>
        <end position="316"/>
    </location>
</feature>
<gene>
    <name evidence="5" type="primary">20208696</name>
    <name evidence="4" type="ORF">HELRODRAFT_182769</name>
</gene>
<dbReference type="CDD" id="cd21340">
    <property type="entry name" value="PPP1R42"/>
    <property type="match status" value="1"/>
</dbReference>
<evidence type="ECO:0000313" key="5">
    <source>
        <dbReference type="EnsemblMetazoa" id="HelroP182769"/>
    </source>
</evidence>
<dbReference type="EMBL" id="KB097768">
    <property type="protein sequence ID" value="ESN90168.1"/>
    <property type="molecule type" value="Genomic_DNA"/>
</dbReference>
<sequence>MVKLTIDMLIRKKSGQLNKKRDESLTRFLKKQTHLNLENRQITEIGAELKSCPNLLVLYLYDNQLTTMPDLTKNIYIEAIYIQNNCISRIQYLDNLSKLKKIYLGHNHICVLEGFETVEQLEELNIECQKLAPGDSLIVDPFSVFAFSKTLKILNVAGDNLTSIAAFESCVSLRVANFTNNFIDNLAETADVISKKWFYITKLDFSGNPICSAHKYRDEIILAAINTLEILDEKEITENTKQFLRGLKLKSEPKNRINSNGAVNHIERGNNSNNKNHTSSSSKNDVINDINKDTNGTDHKQINTYSFSCDKNNNNN</sequence>
<reference evidence="4 6" key="2">
    <citation type="journal article" date="2013" name="Nature">
        <title>Insights into bilaterian evolution from three spiralian genomes.</title>
        <authorList>
            <person name="Simakov O."/>
            <person name="Marletaz F."/>
            <person name="Cho S.J."/>
            <person name="Edsinger-Gonzales E."/>
            <person name="Havlak P."/>
            <person name="Hellsten U."/>
            <person name="Kuo D.H."/>
            <person name="Larsson T."/>
            <person name="Lv J."/>
            <person name="Arendt D."/>
            <person name="Savage R."/>
            <person name="Osoegawa K."/>
            <person name="de Jong P."/>
            <person name="Grimwood J."/>
            <person name="Chapman J.A."/>
            <person name="Shapiro H."/>
            <person name="Aerts A."/>
            <person name="Otillar R.P."/>
            <person name="Terry A.Y."/>
            <person name="Boore J.L."/>
            <person name="Grigoriev I.V."/>
            <person name="Lindberg D.R."/>
            <person name="Seaver E.C."/>
            <person name="Weisblat D.A."/>
            <person name="Putnam N.H."/>
            <person name="Rokhsar D.S."/>
        </authorList>
    </citation>
    <scope>NUCLEOTIDE SEQUENCE</scope>
</reference>
<feature type="region of interest" description="Disordered" evidence="3">
    <location>
        <begin position="255"/>
        <end position="316"/>
    </location>
</feature>
<dbReference type="InterPro" id="IPR050836">
    <property type="entry name" value="SDS22/Internalin_LRR"/>
</dbReference>
<dbReference type="PANTHER" id="PTHR46652:SF3">
    <property type="entry name" value="LEUCINE-RICH REPEAT-CONTAINING PROTEIN 9"/>
    <property type="match status" value="1"/>
</dbReference>
<dbReference type="OrthoDB" id="10262005at2759"/>
<dbReference type="OMA" id="RRFLMNW"/>
<dbReference type="PROSITE" id="PS51450">
    <property type="entry name" value="LRR"/>
    <property type="match status" value="1"/>
</dbReference>
<dbReference type="eggNOG" id="KOG2769">
    <property type="taxonomic scope" value="Eukaryota"/>
</dbReference>
<keyword evidence="2" id="KW-0677">Repeat</keyword>
<feature type="compositionally biased region" description="Low complexity" evidence="3">
    <location>
        <begin position="270"/>
        <end position="284"/>
    </location>
</feature>
<dbReference type="Gene3D" id="3.80.10.10">
    <property type="entry name" value="Ribonuclease Inhibitor"/>
    <property type="match status" value="2"/>
</dbReference>
<evidence type="ECO:0000256" key="3">
    <source>
        <dbReference type="SAM" id="MobiDB-lite"/>
    </source>
</evidence>